<comment type="caution">
    <text evidence="3">The sequence shown here is derived from an EMBL/GenBank/DDBJ whole genome shotgun (WGS) entry which is preliminary data.</text>
</comment>
<evidence type="ECO:0000256" key="1">
    <source>
        <dbReference type="ARBA" id="ARBA00022679"/>
    </source>
</evidence>
<dbReference type="CDD" id="cd02440">
    <property type="entry name" value="AdoMet_MTases"/>
    <property type="match status" value="1"/>
</dbReference>
<sequence>MSWDKEYDRSGHLWGEGPSELGMAAVSYFQTHALSARTPEIVDIGCGYGRDTFYLLETIPCKITGIDTSEKAIEIARSESLKRQNKDVEFQRRDFGVMNRERFDIVFASNLYQLLKKKEREEFRNMAERILKPGGLLFLSTLSVSDPEHSGQGVPVPNDPNSYDIGKFLHFCTKEELARDFSFLEIRQLYEHEYDEPRATGETHHHISWILIGERIRKESA</sequence>
<dbReference type="SUPFAM" id="SSF53335">
    <property type="entry name" value="S-adenosyl-L-methionine-dependent methyltransferases"/>
    <property type="match status" value="1"/>
</dbReference>
<evidence type="ECO:0000259" key="2">
    <source>
        <dbReference type="Pfam" id="PF13649"/>
    </source>
</evidence>
<protein>
    <submittedName>
        <fullName evidence="3">Class I SAM-dependent methyltransferase</fullName>
    </submittedName>
</protein>
<dbReference type="Gene3D" id="3.40.50.150">
    <property type="entry name" value="Vaccinia Virus protein VP39"/>
    <property type="match status" value="1"/>
</dbReference>
<dbReference type="GO" id="GO:0032259">
    <property type="term" value="P:methylation"/>
    <property type="evidence" value="ECO:0007669"/>
    <property type="project" value="UniProtKB-KW"/>
</dbReference>
<evidence type="ECO:0000313" key="4">
    <source>
        <dbReference type="Proteomes" id="UP000285961"/>
    </source>
</evidence>
<keyword evidence="3" id="KW-0489">Methyltransferase</keyword>
<dbReference type="InterPro" id="IPR029063">
    <property type="entry name" value="SAM-dependent_MTases_sf"/>
</dbReference>
<name>A0A419EY18_9BACT</name>
<evidence type="ECO:0000313" key="3">
    <source>
        <dbReference type="EMBL" id="RJP69984.1"/>
    </source>
</evidence>
<accession>A0A419EY18</accession>
<dbReference type="EMBL" id="QZKI01000076">
    <property type="protein sequence ID" value="RJP69984.1"/>
    <property type="molecule type" value="Genomic_DNA"/>
</dbReference>
<dbReference type="AlphaFoldDB" id="A0A419EY18"/>
<dbReference type="InterPro" id="IPR041698">
    <property type="entry name" value="Methyltransf_25"/>
</dbReference>
<dbReference type="Pfam" id="PF13649">
    <property type="entry name" value="Methyltransf_25"/>
    <property type="match status" value="1"/>
</dbReference>
<keyword evidence="1 3" id="KW-0808">Transferase</keyword>
<organism evidence="3 4">
    <name type="scientific">Candidatus Abyssobacteria bacterium SURF_17</name>
    <dbReference type="NCBI Taxonomy" id="2093361"/>
    <lineage>
        <taxon>Bacteria</taxon>
        <taxon>Pseudomonadati</taxon>
        <taxon>Candidatus Hydrogenedentota</taxon>
        <taxon>Candidatus Abyssobacteria</taxon>
    </lineage>
</organism>
<proteinExistence type="predicted"/>
<dbReference type="PANTHER" id="PTHR43861">
    <property type="entry name" value="TRANS-ACONITATE 2-METHYLTRANSFERASE-RELATED"/>
    <property type="match status" value="1"/>
</dbReference>
<reference evidence="3 4" key="1">
    <citation type="journal article" date="2017" name="ISME J.">
        <title>Energy and carbon metabolisms in a deep terrestrial subsurface fluid microbial community.</title>
        <authorList>
            <person name="Momper L."/>
            <person name="Jungbluth S.P."/>
            <person name="Lee M.D."/>
            <person name="Amend J.P."/>
        </authorList>
    </citation>
    <scope>NUCLEOTIDE SEQUENCE [LARGE SCALE GENOMIC DNA]</scope>
    <source>
        <strain evidence="3">SURF_17</strain>
    </source>
</reference>
<dbReference type="GO" id="GO:0008168">
    <property type="term" value="F:methyltransferase activity"/>
    <property type="evidence" value="ECO:0007669"/>
    <property type="project" value="UniProtKB-KW"/>
</dbReference>
<dbReference type="Proteomes" id="UP000285961">
    <property type="component" value="Unassembled WGS sequence"/>
</dbReference>
<feature type="domain" description="Methyltransferase" evidence="2">
    <location>
        <begin position="41"/>
        <end position="135"/>
    </location>
</feature>
<gene>
    <name evidence="3" type="ORF">C4532_09945</name>
</gene>